<organism evidence="4 5">
    <name type="scientific">Phialocephala subalpina</name>
    <dbReference type="NCBI Taxonomy" id="576137"/>
    <lineage>
        <taxon>Eukaryota</taxon>
        <taxon>Fungi</taxon>
        <taxon>Dikarya</taxon>
        <taxon>Ascomycota</taxon>
        <taxon>Pezizomycotina</taxon>
        <taxon>Leotiomycetes</taxon>
        <taxon>Helotiales</taxon>
        <taxon>Mollisiaceae</taxon>
        <taxon>Phialocephala</taxon>
        <taxon>Phialocephala fortinii species complex</taxon>
    </lineage>
</organism>
<dbReference type="InterPro" id="IPR050987">
    <property type="entry name" value="AtrR-like"/>
</dbReference>
<evidence type="ECO:0000256" key="1">
    <source>
        <dbReference type="ARBA" id="ARBA00023242"/>
    </source>
</evidence>
<dbReference type="Pfam" id="PF04082">
    <property type="entry name" value="Fungal_trans"/>
    <property type="match status" value="1"/>
</dbReference>
<feature type="signal peptide" evidence="2">
    <location>
        <begin position="1"/>
        <end position="24"/>
    </location>
</feature>
<gene>
    <name evidence="4" type="ORF">PAC_18785</name>
</gene>
<dbReference type="OrthoDB" id="3266505at2759"/>
<evidence type="ECO:0000313" key="4">
    <source>
        <dbReference type="EMBL" id="CZR68884.1"/>
    </source>
</evidence>
<protein>
    <recommendedName>
        <fullName evidence="3">Xylanolytic transcriptional activator regulatory domain-containing protein</fullName>
    </recommendedName>
</protein>
<dbReference type="GO" id="GO:0006351">
    <property type="term" value="P:DNA-templated transcription"/>
    <property type="evidence" value="ECO:0007669"/>
    <property type="project" value="InterPro"/>
</dbReference>
<dbReference type="EMBL" id="FJOG01000061">
    <property type="protein sequence ID" value="CZR68884.1"/>
    <property type="molecule type" value="Genomic_DNA"/>
</dbReference>
<sequence>MKTPEDADFAALLLMVIALGAQYAGKNPQSRFKPLMDEFSVDLGSLTASLIHQVRSHLINSLEHCQIEAVQTCVLLGTYYIYHGNPNLSWLERRFGGTPTLQIHLPRSFTVDHLPWIETFAISRTPTNSTIREYRYYLRTLNDGHPVSKLYYHTCKYVLYDIKAQIISKIYTLRARASFQATTGGIQKLVNVVQAFDKKLKSWHDQIPPFFKRSKWTSGDGDPSDIFNDLHEALPEYQERMKDHLIMQTVALQLLYDYILILLHRPLLEYRMSS</sequence>
<dbReference type="AlphaFoldDB" id="A0A1L7XV08"/>
<evidence type="ECO:0000256" key="2">
    <source>
        <dbReference type="SAM" id="SignalP"/>
    </source>
</evidence>
<dbReference type="GO" id="GO:0008270">
    <property type="term" value="F:zinc ion binding"/>
    <property type="evidence" value="ECO:0007669"/>
    <property type="project" value="InterPro"/>
</dbReference>
<dbReference type="PANTHER" id="PTHR46910:SF17">
    <property type="entry name" value="SCFA-RELATED"/>
    <property type="match status" value="1"/>
</dbReference>
<dbReference type="GO" id="GO:0003700">
    <property type="term" value="F:DNA-binding transcription factor activity"/>
    <property type="evidence" value="ECO:0007669"/>
    <property type="project" value="InterPro"/>
</dbReference>
<accession>A0A1L7XV08</accession>
<feature type="domain" description="Xylanolytic transcriptional activator regulatory" evidence="3">
    <location>
        <begin position="4"/>
        <end position="91"/>
    </location>
</feature>
<evidence type="ECO:0000259" key="3">
    <source>
        <dbReference type="Pfam" id="PF04082"/>
    </source>
</evidence>
<proteinExistence type="predicted"/>
<dbReference type="PANTHER" id="PTHR46910">
    <property type="entry name" value="TRANSCRIPTION FACTOR PDR1"/>
    <property type="match status" value="1"/>
</dbReference>
<reference evidence="4 5" key="1">
    <citation type="submission" date="2016-03" db="EMBL/GenBank/DDBJ databases">
        <authorList>
            <person name="Ploux O."/>
        </authorList>
    </citation>
    <scope>NUCLEOTIDE SEQUENCE [LARGE SCALE GENOMIC DNA]</scope>
    <source>
        <strain evidence="4 5">UAMH 11012</strain>
    </source>
</reference>
<keyword evidence="2" id="KW-0732">Signal</keyword>
<dbReference type="Proteomes" id="UP000184330">
    <property type="component" value="Unassembled WGS sequence"/>
</dbReference>
<feature type="chain" id="PRO_5012385915" description="Xylanolytic transcriptional activator regulatory domain-containing protein" evidence="2">
    <location>
        <begin position="25"/>
        <end position="274"/>
    </location>
</feature>
<keyword evidence="5" id="KW-1185">Reference proteome</keyword>
<dbReference type="STRING" id="576137.A0A1L7XV08"/>
<dbReference type="GO" id="GO:0003677">
    <property type="term" value="F:DNA binding"/>
    <property type="evidence" value="ECO:0007669"/>
    <property type="project" value="InterPro"/>
</dbReference>
<dbReference type="CDD" id="cd12148">
    <property type="entry name" value="fungal_TF_MHR"/>
    <property type="match status" value="1"/>
</dbReference>
<evidence type="ECO:0000313" key="5">
    <source>
        <dbReference type="Proteomes" id="UP000184330"/>
    </source>
</evidence>
<name>A0A1L7XV08_9HELO</name>
<dbReference type="InterPro" id="IPR007219">
    <property type="entry name" value="XnlR_reg_dom"/>
</dbReference>
<keyword evidence="1" id="KW-0539">Nucleus</keyword>